<reference evidence="1" key="1">
    <citation type="submission" date="2022-03" db="EMBL/GenBank/DDBJ databases">
        <title>Sea Food Isolates.</title>
        <authorList>
            <person name="Li c."/>
        </authorList>
    </citation>
    <scope>NUCLEOTIDE SEQUENCE</scope>
    <source>
        <strain evidence="1">19PA01SH03</strain>
    </source>
</reference>
<proteinExistence type="predicted"/>
<accession>A0AAU6SN90</accession>
<evidence type="ECO:0000313" key="1">
    <source>
        <dbReference type="EMBL" id="XAG21480.1"/>
    </source>
</evidence>
<gene>
    <name evidence="1" type="ORF">MRN70_01040</name>
</gene>
<sequence>MKIETTFLTCANSKYAFFVPIYVYFVLKYNKDARVEVLVDNQETLLYLNDFIIWINEKYPERTLVRAVNFEGVTPNIVRFLEEPLVKTKYTYIADIDILVVDNVTSWHVKKMEELNLPHSNIIRKGQERLTGLHFCETIKHYPVLFDDFNIKSNKSSTDEEFLYFTYKIKNKLPPITHTKRPEHGIHISINRCPYDKKGWGMNEVFFERTLETINEILEDNIAYFFPEKSLLMLNLVKQFITGKSLFESNDLESFRFLKRTEKEQKILDSFYNGELKNSL</sequence>
<evidence type="ECO:0008006" key="2">
    <source>
        <dbReference type="Google" id="ProtNLM"/>
    </source>
</evidence>
<name>A0AAU6SN90_UNCXX</name>
<dbReference type="EMBL" id="CP095338">
    <property type="protein sequence ID" value="XAG21480.1"/>
    <property type="molecule type" value="Genomic_DNA"/>
</dbReference>
<dbReference type="AlphaFoldDB" id="A0AAU6SN90"/>
<organism evidence="1">
    <name type="scientific">bacterium 19PA01SH03</name>
    <dbReference type="NCBI Taxonomy" id="2920705"/>
    <lineage>
        <taxon>Bacteria</taxon>
    </lineage>
</organism>
<protein>
    <recommendedName>
        <fullName evidence="2">Glycosyltransferase family 2 protein</fullName>
    </recommendedName>
</protein>